<accession>A0A8J2ZFZ4</accession>
<dbReference type="GO" id="GO:0016491">
    <property type="term" value="F:oxidoreductase activity"/>
    <property type="evidence" value="ECO:0007669"/>
    <property type="project" value="InterPro"/>
</dbReference>
<evidence type="ECO:0000313" key="3">
    <source>
        <dbReference type="Proteomes" id="UP000597507"/>
    </source>
</evidence>
<name>A0A8J2ZFZ4_9PROT</name>
<dbReference type="EMBL" id="BMKS01000028">
    <property type="protein sequence ID" value="GGG52217.1"/>
    <property type="molecule type" value="Genomic_DNA"/>
</dbReference>
<dbReference type="Pfam" id="PF20256">
    <property type="entry name" value="MoCoBD_2"/>
    <property type="match status" value="1"/>
</dbReference>
<dbReference type="InterPro" id="IPR016208">
    <property type="entry name" value="Ald_Oxase/xanthine_DH-like"/>
</dbReference>
<evidence type="ECO:0000313" key="2">
    <source>
        <dbReference type="EMBL" id="GGG52217.1"/>
    </source>
</evidence>
<dbReference type="GO" id="GO:0005506">
    <property type="term" value="F:iron ion binding"/>
    <property type="evidence" value="ECO:0007669"/>
    <property type="project" value="InterPro"/>
</dbReference>
<dbReference type="InterPro" id="IPR037165">
    <property type="entry name" value="AldOxase/xan_DH_Mopterin-bd_sf"/>
</dbReference>
<proteinExistence type="predicted"/>
<dbReference type="Proteomes" id="UP000597507">
    <property type="component" value="Unassembled WGS sequence"/>
</dbReference>
<dbReference type="AlphaFoldDB" id="A0A8J2ZFZ4"/>
<gene>
    <name evidence="2" type="ORF">GCM10010964_44230</name>
</gene>
<keyword evidence="3" id="KW-1185">Reference proteome</keyword>
<dbReference type="Pfam" id="PF02738">
    <property type="entry name" value="MoCoBD_1"/>
    <property type="match status" value="1"/>
</dbReference>
<dbReference type="InterPro" id="IPR046867">
    <property type="entry name" value="AldOxase/xan_DH_MoCoBD2"/>
</dbReference>
<reference evidence="2 3" key="1">
    <citation type="journal article" date="2014" name="Int. J. Syst. Evol. Microbiol.">
        <title>Complete genome sequence of Corynebacterium casei LMG S-19264T (=DSM 44701T), isolated from a smear-ripened cheese.</title>
        <authorList>
            <consortium name="US DOE Joint Genome Institute (JGI-PGF)"/>
            <person name="Walter F."/>
            <person name="Albersmeier A."/>
            <person name="Kalinowski J."/>
            <person name="Ruckert C."/>
        </authorList>
    </citation>
    <scope>NUCLEOTIDE SEQUENCE [LARGE SCALE GENOMIC DNA]</scope>
    <source>
        <strain evidence="2 3">CGMCC 1.16330</strain>
    </source>
</reference>
<dbReference type="PANTHER" id="PTHR11908">
    <property type="entry name" value="XANTHINE DEHYDROGENASE"/>
    <property type="match status" value="1"/>
</dbReference>
<dbReference type="Pfam" id="PF01315">
    <property type="entry name" value="Ald_Xan_dh_C"/>
    <property type="match status" value="1"/>
</dbReference>
<dbReference type="Gene3D" id="3.90.1170.50">
    <property type="entry name" value="Aldehyde oxidase/xanthine dehydrogenase, a/b hammerhead"/>
    <property type="match status" value="1"/>
</dbReference>
<feature type="domain" description="Aldehyde oxidase/xanthine dehydrogenase a/b hammerhead" evidence="1">
    <location>
        <begin position="1"/>
        <end position="103"/>
    </location>
</feature>
<dbReference type="SUPFAM" id="SSF54665">
    <property type="entry name" value="CO dehydrogenase molybdoprotein N-domain-like"/>
    <property type="match status" value="1"/>
</dbReference>
<dbReference type="InterPro" id="IPR036856">
    <property type="entry name" value="Ald_Oxase/Xan_DH_a/b_sf"/>
</dbReference>
<dbReference type="PANTHER" id="PTHR11908:SF157">
    <property type="entry name" value="XANTHINE DEHYDROGENASE SUBUNIT D-RELATED"/>
    <property type="match status" value="1"/>
</dbReference>
<dbReference type="InterPro" id="IPR000674">
    <property type="entry name" value="Ald_Oxase/Xan_DH_a/b"/>
</dbReference>
<protein>
    <submittedName>
        <fullName evidence="2">Dehydrogenase</fullName>
    </submittedName>
</protein>
<organism evidence="2 3">
    <name type="scientific">Caldovatus sediminis</name>
    <dbReference type="NCBI Taxonomy" id="2041189"/>
    <lineage>
        <taxon>Bacteria</taxon>
        <taxon>Pseudomonadati</taxon>
        <taxon>Pseudomonadota</taxon>
        <taxon>Alphaproteobacteria</taxon>
        <taxon>Acetobacterales</taxon>
        <taxon>Roseomonadaceae</taxon>
        <taxon>Caldovatus</taxon>
    </lineage>
</organism>
<dbReference type="Gene3D" id="3.30.365.10">
    <property type="entry name" value="Aldehyde oxidase/xanthine dehydrogenase, molybdopterin binding domain"/>
    <property type="match status" value="4"/>
</dbReference>
<dbReference type="SUPFAM" id="SSF56003">
    <property type="entry name" value="Molybdenum cofactor-binding domain"/>
    <property type="match status" value="1"/>
</dbReference>
<comment type="caution">
    <text evidence="2">The sequence shown here is derived from an EMBL/GenBank/DDBJ whole genome shotgun (WGS) entry which is preliminary data.</text>
</comment>
<sequence>MVYAADFALPGMLHGKVLRSPLPHARIRRLDVAAARAMAGVRGIVTAADVPAVRYGTAVRDTPVFATDRVLFQGQAVAAVAATTPEIAEAACRAIALELDPLPAVFDAEAALAPDAPLLHPDWASYAALPVLAREGNIAARARMRHGDVEAAFASAHRIYEHRFATPLQHPGYTEPRAAVAAWEGDGRLTVWCNTQLPFDMQAVLAEILDIPSGRVRVVVPGIGGGFGGKLRVGVEHYAALLARRTGRPVKVMTTTEEELTAAYPRQATTITLRTAVDREGRLLARQGRVLLECGAFANSGPGSAAICMQILVGPYRTPALDLESLAVYTNRVAAGSFRAPAGPMANFAVESQMDIIAEDLGMDPLDLRLRNVVREGDLGPAGEALAGVSVAECLERAAEAIGWRERRPAPNRGKGLACSWWMTTGGSSGVFVRLAPDGTATLVSGAVEIGTGALTGAAQVLAEELGLELEDVRVAGADTRDAPFDYGAQGSRTAFSVGNAARVAAAELRRQLCALAARRTGLPQEAFRLERRAVVGGGHRIPIADLARESQLSGGGLIAHGTYINPAPPYDPTRVENHPLPVFNAPSFHAHAVDLSVDPGTGEVTIHDYVVAQDVGFAINPTWIEGQIEGGVAQGIGEALSEEIVYREGRVLNANLTDYKMPTAQDVPRVRSILVECPSAAGPYGAKGVGEPPCIEPPAAIANAIAAATGRRVFSLPMTAEKIVLGEGG</sequence>
<evidence type="ECO:0000259" key="1">
    <source>
        <dbReference type="SMART" id="SM01008"/>
    </source>
</evidence>
<dbReference type="InterPro" id="IPR008274">
    <property type="entry name" value="AldOxase/xan_DH_MoCoBD1"/>
</dbReference>
<dbReference type="SMART" id="SM01008">
    <property type="entry name" value="Ald_Xan_dh_C"/>
    <property type="match status" value="1"/>
</dbReference>